<keyword evidence="2" id="KW-1185">Reference proteome</keyword>
<name>A0A5A7NZP9_STRAF</name>
<reference evidence="2" key="1">
    <citation type="journal article" date="2019" name="Curr. Biol.">
        <title>Genome Sequence of Striga asiatica Provides Insight into the Evolution of Plant Parasitism.</title>
        <authorList>
            <person name="Yoshida S."/>
            <person name="Kim S."/>
            <person name="Wafula E.K."/>
            <person name="Tanskanen J."/>
            <person name="Kim Y.M."/>
            <person name="Honaas L."/>
            <person name="Yang Z."/>
            <person name="Spallek T."/>
            <person name="Conn C.E."/>
            <person name="Ichihashi Y."/>
            <person name="Cheong K."/>
            <person name="Cui S."/>
            <person name="Der J.P."/>
            <person name="Gundlach H."/>
            <person name="Jiao Y."/>
            <person name="Hori C."/>
            <person name="Ishida J.K."/>
            <person name="Kasahara H."/>
            <person name="Kiba T."/>
            <person name="Kim M.S."/>
            <person name="Koo N."/>
            <person name="Laohavisit A."/>
            <person name="Lee Y.H."/>
            <person name="Lumba S."/>
            <person name="McCourt P."/>
            <person name="Mortimer J.C."/>
            <person name="Mutuku J.M."/>
            <person name="Nomura T."/>
            <person name="Sasaki-Sekimoto Y."/>
            <person name="Seto Y."/>
            <person name="Wang Y."/>
            <person name="Wakatake T."/>
            <person name="Sakakibara H."/>
            <person name="Demura T."/>
            <person name="Yamaguchi S."/>
            <person name="Yoneyama K."/>
            <person name="Manabe R.I."/>
            <person name="Nelson D.C."/>
            <person name="Schulman A.H."/>
            <person name="Timko M.P."/>
            <person name="dePamphilis C.W."/>
            <person name="Choi D."/>
            <person name="Shirasu K."/>
        </authorList>
    </citation>
    <scope>NUCLEOTIDE SEQUENCE [LARGE SCALE GENOMIC DNA]</scope>
    <source>
        <strain evidence="2">cv. UVA1</strain>
    </source>
</reference>
<gene>
    <name evidence="1" type="ORF">STAS_01586</name>
</gene>
<comment type="caution">
    <text evidence="1">The sequence shown here is derived from an EMBL/GenBank/DDBJ whole genome shotgun (WGS) entry which is preliminary data.</text>
</comment>
<evidence type="ECO:0000313" key="1">
    <source>
        <dbReference type="EMBL" id="GER25970.1"/>
    </source>
</evidence>
<dbReference type="EMBL" id="BKCP01000669">
    <property type="protein sequence ID" value="GER25970.1"/>
    <property type="molecule type" value="Genomic_DNA"/>
</dbReference>
<dbReference type="GO" id="GO:0016301">
    <property type="term" value="F:kinase activity"/>
    <property type="evidence" value="ECO:0007669"/>
    <property type="project" value="UniProtKB-KW"/>
</dbReference>
<keyword evidence="1" id="KW-0418">Kinase</keyword>
<proteinExistence type="predicted"/>
<sequence length="200" mass="22173">MESITWRRKTLKQDSDENTLLASPLKVRQYFQVSTPKPNLSSHQMMWGPLKWEPTRVRNVLNAVDQHDHKYPGKGLRFDDAIHVSITTDLSRVDKNRNHHRNIVSGFGMCNREATKDSSVLGGPASPSWNHCCILPSVALSFLSTLSAEPDPIALSSGTRTVLPSIFTSLSFLGTYSDATSGSVTLSRLLVPFIIKTLPL</sequence>
<organism evidence="1 2">
    <name type="scientific">Striga asiatica</name>
    <name type="common">Asiatic witchweed</name>
    <name type="synonym">Buchnera asiatica</name>
    <dbReference type="NCBI Taxonomy" id="4170"/>
    <lineage>
        <taxon>Eukaryota</taxon>
        <taxon>Viridiplantae</taxon>
        <taxon>Streptophyta</taxon>
        <taxon>Embryophyta</taxon>
        <taxon>Tracheophyta</taxon>
        <taxon>Spermatophyta</taxon>
        <taxon>Magnoliopsida</taxon>
        <taxon>eudicotyledons</taxon>
        <taxon>Gunneridae</taxon>
        <taxon>Pentapetalae</taxon>
        <taxon>asterids</taxon>
        <taxon>lamiids</taxon>
        <taxon>Lamiales</taxon>
        <taxon>Orobanchaceae</taxon>
        <taxon>Buchnereae</taxon>
        <taxon>Striga</taxon>
    </lineage>
</organism>
<keyword evidence="1" id="KW-0808">Transferase</keyword>
<protein>
    <submittedName>
        <fullName evidence="1">Leucine-rich repeat protein kinase family protein</fullName>
    </submittedName>
</protein>
<accession>A0A5A7NZP9</accession>
<dbReference type="AlphaFoldDB" id="A0A5A7NZP9"/>
<evidence type="ECO:0000313" key="2">
    <source>
        <dbReference type="Proteomes" id="UP000325081"/>
    </source>
</evidence>
<dbReference type="Proteomes" id="UP000325081">
    <property type="component" value="Unassembled WGS sequence"/>
</dbReference>